<name>A0A2I0K8R3_PUNGR</name>
<sequence>MQRGLGVSTFPGTRDGQNFVGELGRWVDGPNWAEWAGLGRMDIWASGLGWAGPNANGLPLLDWAELSRAGPTEPLDTG</sequence>
<evidence type="ECO:0000313" key="1">
    <source>
        <dbReference type="EMBL" id="PKI64929.1"/>
    </source>
</evidence>
<reference evidence="1 2" key="1">
    <citation type="submission" date="2017-11" db="EMBL/GenBank/DDBJ databases">
        <title>De-novo sequencing of pomegranate (Punica granatum L.) genome.</title>
        <authorList>
            <person name="Akparov Z."/>
            <person name="Amiraslanov A."/>
            <person name="Hajiyeva S."/>
            <person name="Abbasov M."/>
            <person name="Kaur K."/>
            <person name="Hamwieh A."/>
            <person name="Solovyev V."/>
            <person name="Salamov A."/>
            <person name="Braich B."/>
            <person name="Kosarev P."/>
            <person name="Mahmoud A."/>
            <person name="Hajiyev E."/>
            <person name="Babayeva S."/>
            <person name="Izzatullayeva V."/>
            <person name="Mammadov A."/>
            <person name="Mammadov A."/>
            <person name="Sharifova S."/>
            <person name="Ojaghi J."/>
            <person name="Eynullazada K."/>
            <person name="Bayramov B."/>
            <person name="Abdulazimova A."/>
            <person name="Shahmuradov I."/>
        </authorList>
    </citation>
    <scope>NUCLEOTIDE SEQUENCE [LARGE SCALE GENOMIC DNA]</scope>
    <source>
        <strain evidence="2">cv. AG2017</strain>
        <tissue evidence="1">Leaf</tissue>
    </source>
</reference>
<proteinExistence type="predicted"/>
<gene>
    <name evidence="1" type="ORF">CRG98_014671</name>
</gene>
<keyword evidence="2" id="KW-1185">Reference proteome</keyword>
<accession>A0A2I0K8R3</accession>
<protein>
    <submittedName>
        <fullName evidence="1">Uncharacterized protein</fullName>
    </submittedName>
</protein>
<dbReference type="EMBL" id="PGOL01000787">
    <property type="protein sequence ID" value="PKI64929.1"/>
    <property type="molecule type" value="Genomic_DNA"/>
</dbReference>
<comment type="caution">
    <text evidence="1">The sequence shown here is derived from an EMBL/GenBank/DDBJ whole genome shotgun (WGS) entry which is preliminary data.</text>
</comment>
<dbReference type="AlphaFoldDB" id="A0A2I0K8R3"/>
<dbReference type="Proteomes" id="UP000233551">
    <property type="component" value="Unassembled WGS sequence"/>
</dbReference>
<organism evidence="1 2">
    <name type="scientific">Punica granatum</name>
    <name type="common">Pomegranate</name>
    <dbReference type="NCBI Taxonomy" id="22663"/>
    <lineage>
        <taxon>Eukaryota</taxon>
        <taxon>Viridiplantae</taxon>
        <taxon>Streptophyta</taxon>
        <taxon>Embryophyta</taxon>
        <taxon>Tracheophyta</taxon>
        <taxon>Spermatophyta</taxon>
        <taxon>Magnoliopsida</taxon>
        <taxon>eudicotyledons</taxon>
        <taxon>Gunneridae</taxon>
        <taxon>Pentapetalae</taxon>
        <taxon>rosids</taxon>
        <taxon>malvids</taxon>
        <taxon>Myrtales</taxon>
        <taxon>Lythraceae</taxon>
        <taxon>Punica</taxon>
    </lineage>
</organism>
<evidence type="ECO:0000313" key="2">
    <source>
        <dbReference type="Proteomes" id="UP000233551"/>
    </source>
</evidence>